<dbReference type="AlphaFoldDB" id="A0A518B4H1"/>
<reference evidence="5 6" key="1">
    <citation type="submission" date="2019-02" db="EMBL/GenBank/DDBJ databases">
        <title>Deep-cultivation of Planctomycetes and their phenomic and genomic characterization uncovers novel biology.</title>
        <authorList>
            <person name="Wiegand S."/>
            <person name="Jogler M."/>
            <person name="Boedeker C."/>
            <person name="Pinto D."/>
            <person name="Vollmers J."/>
            <person name="Rivas-Marin E."/>
            <person name="Kohn T."/>
            <person name="Peeters S.H."/>
            <person name="Heuer A."/>
            <person name="Rast P."/>
            <person name="Oberbeckmann S."/>
            <person name="Bunk B."/>
            <person name="Jeske O."/>
            <person name="Meyerdierks A."/>
            <person name="Storesund J.E."/>
            <person name="Kallscheuer N."/>
            <person name="Luecker S."/>
            <person name="Lage O.M."/>
            <person name="Pohl T."/>
            <person name="Merkel B.J."/>
            <person name="Hornburger P."/>
            <person name="Mueller R.-W."/>
            <person name="Bruemmer F."/>
            <person name="Labrenz M."/>
            <person name="Spormann A.M."/>
            <person name="Op den Camp H."/>
            <person name="Overmann J."/>
            <person name="Amann R."/>
            <person name="Jetten M.S.M."/>
            <person name="Mascher T."/>
            <person name="Medema M.H."/>
            <person name="Devos D.P."/>
            <person name="Kaster A.-K."/>
            <person name="Ovreas L."/>
            <person name="Rohde M."/>
            <person name="Galperin M.Y."/>
            <person name="Jogler C."/>
        </authorList>
    </citation>
    <scope>NUCLEOTIDE SEQUENCE [LARGE SCALE GENOMIC DNA]</scope>
    <source>
        <strain evidence="5 6">Pan216</strain>
    </source>
</reference>
<gene>
    <name evidence="5" type="ORF">Pan216_27070</name>
</gene>
<dbReference type="Pfam" id="PF07587">
    <property type="entry name" value="PSD1"/>
    <property type="match status" value="1"/>
</dbReference>
<keyword evidence="6" id="KW-1185">Reference proteome</keyword>
<dbReference type="PANTHER" id="PTHR35889">
    <property type="entry name" value="CYCLOINULO-OLIGOSACCHARIDE FRUCTANOTRANSFERASE-RELATED"/>
    <property type="match status" value="1"/>
</dbReference>
<dbReference type="InterPro" id="IPR009056">
    <property type="entry name" value="Cyt_c-like_dom"/>
</dbReference>
<evidence type="ECO:0000256" key="2">
    <source>
        <dbReference type="ARBA" id="ARBA00023004"/>
    </source>
</evidence>
<protein>
    <recommendedName>
        <fullName evidence="4">Cytochrome c domain-containing protein</fullName>
    </recommendedName>
</protein>
<dbReference type="InterPro" id="IPR011429">
    <property type="entry name" value="Cyt_c_Planctomycete-type"/>
</dbReference>
<organism evidence="5 6">
    <name type="scientific">Kolteria novifilia</name>
    <dbReference type="NCBI Taxonomy" id="2527975"/>
    <lineage>
        <taxon>Bacteria</taxon>
        <taxon>Pseudomonadati</taxon>
        <taxon>Planctomycetota</taxon>
        <taxon>Planctomycetia</taxon>
        <taxon>Kolteriales</taxon>
        <taxon>Kolteriaceae</taxon>
        <taxon>Kolteria</taxon>
    </lineage>
</organism>
<evidence type="ECO:0000256" key="3">
    <source>
        <dbReference type="PROSITE-ProRule" id="PRU00433"/>
    </source>
</evidence>
<proteinExistence type="predicted"/>
<keyword evidence="1 3" id="KW-0479">Metal-binding</keyword>
<dbReference type="EMBL" id="CP036279">
    <property type="protein sequence ID" value="QDU61842.1"/>
    <property type="molecule type" value="Genomic_DNA"/>
</dbReference>
<accession>A0A518B4H1</accession>
<dbReference type="GO" id="GO:0046872">
    <property type="term" value="F:metal ion binding"/>
    <property type="evidence" value="ECO:0007669"/>
    <property type="project" value="UniProtKB-KW"/>
</dbReference>
<sequence>MLIDRPANPRTTEMRCPFSPNGLGAVSTLWCMALVMLVSTSAAEAPKKLEPDHASRMARGTSLFKESVRTILVEQCLECHGGKSVKADFDLSTRKALLESGMIDKTAEDSYLMSLLTHAEEPFMPFKAPKLAKSDIGAIARWIDLGTPYDKPLVEGVVNRSGELEVTDSDRQFWSFQPLTAVDPPVESDDRWGRTPIDRFIMAKLSEKELHPNPSADRRTLIRRATFDLLGLPPTPEEVEEFVNDPDPLAYEKLIDRLLASAQFGERWARHWMDVARFAESHGYEQDYDRPHAYHYRDFLIKAINDDMPYDQFVRWQLAGDEVAPEDPLAMTATGFLGAGAFPTQLTEAEFESARYDELDDMTATTGVAFLGLSVGCARCHDHKYDPIPTRDYYRLAATFTTTIRSEVDLQLKPDAEPVKVQVNSEGLPHMKHHADGRGYPHFYPKTYFLERGDVHQKKEEVTSGFLQVLTDPSSDESRWRHQPSTAARTSLRRQGLAEWIVDTERGAGHLAARVVVNRLWAHHFGQGIVATPNDFGFQGERPTHPELLDWLAAELVRNGWRLKPLHKLMMTSSVYRQDGAFDEDRASIDRENRFLWRRAPRRLEGEAIRDAALSVSGMLDPSMYGPGTLDQAMRRRSVYFFVKRSKLIPMMMLFDWPEHLVSIARRATTTTAPQALFFMNNPQGRLLAKGLAERAEKEAPGEAIGRAFVIALGRKATEREIGSAKSFLVRQASEYRESGKPNPKRLAMIDLCQSILSMNEFVYVD</sequence>
<dbReference type="PROSITE" id="PS51007">
    <property type="entry name" value="CYTC"/>
    <property type="match status" value="1"/>
</dbReference>
<dbReference type="Pfam" id="PF07583">
    <property type="entry name" value="PSCyt2"/>
    <property type="match status" value="1"/>
</dbReference>
<dbReference type="GO" id="GO:0020037">
    <property type="term" value="F:heme binding"/>
    <property type="evidence" value="ECO:0007669"/>
    <property type="project" value="InterPro"/>
</dbReference>
<evidence type="ECO:0000313" key="6">
    <source>
        <dbReference type="Proteomes" id="UP000317093"/>
    </source>
</evidence>
<feature type="domain" description="Cytochrome c" evidence="4">
    <location>
        <begin position="55"/>
        <end position="147"/>
    </location>
</feature>
<dbReference type="PANTHER" id="PTHR35889:SF3">
    <property type="entry name" value="F-BOX DOMAIN-CONTAINING PROTEIN"/>
    <property type="match status" value="1"/>
</dbReference>
<evidence type="ECO:0000256" key="1">
    <source>
        <dbReference type="ARBA" id="ARBA00022723"/>
    </source>
</evidence>
<evidence type="ECO:0000259" key="4">
    <source>
        <dbReference type="PROSITE" id="PS51007"/>
    </source>
</evidence>
<dbReference type="Pfam" id="PF07635">
    <property type="entry name" value="PSCyt1"/>
    <property type="match status" value="1"/>
</dbReference>
<evidence type="ECO:0000313" key="5">
    <source>
        <dbReference type="EMBL" id="QDU61842.1"/>
    </source>
</evidence>
<keyword evidence="2 3" id="KW-0408">Iron</keyword>
<dbReference type="Proteomes" id="UP000317093">
    <property type="component" value="Chromosome"/>
</dbReference>
<dbReference type="InterPro" id="IPR022655">
    <property type="entry name" value="DUF1553"/>
</dbReference>
<keyword evidence="3" id="KW-0349">Heme</keyword>
<name>A0A518B4H1_9BACT</name>
<dbReference type="InterPro" id="IPR011444">
    <property type="entry name" value="DUF1549"/>
</dbReference>
<dbReference type="GO" id="GO:0009055">
    <property type="term" value="F:electron transfer activity"/>
    <property type="evidence" value="ECO:0007669"/>
    <property type="project" value="InterPro"/>
</dbReference>
<dbReference type="KEGG" id="knv:Pan216_27070"/>